<name>A0A0M3I7X8_ASCLU</name>
<evidence type="ECO:0000313" key="1">
    <source>
        <dbReference type="Proteomes" id="UP000036681"/>
    </source>
</evidence>
<keyword evidence="1" id="KW-1185">Reference proteome</keyword>
<proteinExistence type="predicted"/>
<protein>
    <submittedName>
        <fullName evidence="2">REJ domain-containing protein</fullName>
    </submittedName>
</protein>
<dbReference type="AlphaFoldDB" id="A0A0M3I7X8"/>
<dbReference type="Proteomes" id="UP000036681">
    <property type="component" value="Unplaced"/>
</dbReference>
<evidence type="ECO:0000313" key="2">
    <source>
        <dbReference type="WBParaSite" id="ALUE_0001336601-mRNA-1"/>
    </source>
</evidence>
<dbReference type="WBParaSite" id="ALUE_0001336601-mRNA-1">
    <property type="protein sequence ID" value="ALUE_0001336601-mRNA-1"/>
    <property type="gene ID" value="ALUE_0001336601"/>
</dbReference>
<sequence length="82" mass="8572">MSNSFDPSAGATSILASSSTISSLTLSMSSGIEFSSHSLLSSLRPIFCSLFNSSSEIAFSSVSILHFLTVSITLCDAWSISL</sequence>
<accession>A0A0M3I7X8</accession>
<reference evidence="2" key="1">
    <citation type="submission" date="2017-02" db="UniProtKB">
        <authorList>
            <consortium name="WormBaseParasite"/>
        </authorList>
    </citation>
    <scope>IDENTIFICATION</scope>
</reference>
<organism evidence="1 2">
    <name type="scientific">Ascaris lumbricoides</name>
    <name type="common">Giant roundworm</name>
    <dbReference type="NCBI Taxonomy" id="6252"/>
    <lineage>
        <taxon>Eukaryota</taxon>
        <taxon>Metazoa</taxon>
        <taxon>Ecdysozoa</taxon>
        <taxon>Nematoda</taxon>
        <taxon>Chromadorea</taxon>
        <taxon>Rhabditida</taxon>
        <taxon>Spirurina</taxon>
        <taxon>Ascaridomorpha</taxon>
        <taxon>Ascaridoidea</taxon>
        <taxon>Ascarididae</taxon>
        <taxon>Ascaris</taxon>
    </lineage>
</organism>